<dbReference type="CDD" id="cd00293">
    <property type="entry name" value="USP-like"/>
    <property type="match status" value="1"/>
</dbReference>
<evidence type="ECO:0000313" key="2">
    <source>
        <dbReference type="EMBL" id="EGC36953.1"/>
    </source>
</evidence>
<reference evidence="3" key="1">
    <citation type="journal article" date="2011" name="Genome Biol.">
        <title>Comparative genomics of the social amoebae Dictyostelium discoideum and Dictyostelium purpureum.</title>
        <authorList>
            <consortium name="US DOE Joint Genome Institute (JGI-PGF)"/>
            <person name="Sucgang R."/>
            <person name="Kuo A."/>
            <person name="Tian X."/>
            <person name="Salerno W."/>
            <person name="Parikh A."/>
            <person name="Feasley C.L."/>
            <person name="Dalin E."/>
            <person name="Tu H."/>
            <person name="Huang E."/>
            <person name="Barry K."/>
            <person name="Lindquist E."/>
            <person name="Shapiro H."/>
            <person name="Bruce D."/>
            <person name="Schmutz J."/>
            <person name="Salamov A."/>
            <person name="Fey P."/>
            <person name="Gaudet P."/>
            <person name="Anjard C."/>
            <person name="Babu M.M."/>
            <person name="Basu S."/>
            <person name="Bushmanova Y."/>
            <person name="van der Wel H."/>
            <person name="Katoh-Kurasawa M."/>
            <person name="Dinh C."/>
            <person name="Coutinho P.M."/>
            <person name="Saito T."/>
            <person name="Elias M."/>
            <person name="Schaap P."/>
            <person name="Kay R.R."/>
            <person name="Henrissat B."/>
            <person name="Eichinger L."/>
            <person name="Rivero F."/>
            <person name="Putnam N.H."/>
            <person name="West C.M."/>
            <person name="Loomis W.F."/>
            <person name="Chisholm R.L."/>
            <person name="Shaulsky G."/>
            <person name="Strassmann J.E."/>
            <person name="Queller D.C."/>
            <person name="Kuspa A."/>
            <person name="Grigoriev I.V."/>
        </authorList>
    </citation>
    <scope>NUCLEOTIDE SEQUENCE [LARGE SCALE GENOMIC DNA]</scope>
    <source>
        <strain evidence="3">QSDP1</strain>
    </source>
</reference>
<dbReference type="RefSeq" id="XP_003286521.1">
    <property type="nucleotide sequence ID" value="XM_003286473.1"/>
</dbReference>
<dbReference type="PANTHER" id="PTHR31964:SF113">
    <property type="entry name" value="USPA DOMAIN-CONTAINING PROTEIN"/>
    <property type="match status" value="1"/>
</dbReference>
<dbReference type="InterPro" id="IPR006016">
    <property type="entry name" value="UspA"/>
</dbReference>
<dbReference type="InterPro" id="IPR014729">
    <property type="entry name" value="Rossmann-like_a/b/a_fold"/>
</dbReference>
<dbReference type="GeneID" id="10503915"/>
<protein>
    <recommendedName>
        <fullName evidence="1">UspA domain-containing protein</fullName>
    </recommendedName>
</protein>
<dbReference type="PANTHER" id="PTHR31964">
    <property type="entry name" value="ADENINE NUCLEOTIDE ALPHA HYDROLASES-LIKE SUPERFAMILY PROTEIN"/>
    <property type="match status" value="1"/>
</dbReference>
<dbReference type="AlphaFoldDB" id="F0ZGG4"/>
<proteinExistence type="predicted"/>
<evidence type="ECO:0000313" key="3">
    <source>
        <dbReference type="Proteomes" id="UP000001064"/>
    </source>
</evidence>
<dbReference type="VEuPathDB" id="AmoebaDB:DICPUDRAFT_77386"/>
<keyword evidence="3" id="KW-1185">Reference proteome</keyword>
<dbReference type="KEGG" id="dpp:DICPUDRAFT_77386"/>
<evidence type="ECO:0000259" key="1">
    <source>
        <dbReference type="Pfam" id="PF00582"/>
    </source>
</evidence>
<organism evidence="2 3">
    <name type="scientific">Dictyostelium purpureum</name>
    <name type="common">Slime mold</name>
    <dbReference type="NCBI Taxonomy" id="5786"/>
    <lineage>
        <taxon>Eukaryota</taxon>
        <taxon>Amoebozoa</taxon>
        <taxon>Evosea</taxon>
        <taxon>Eumycetozoa</taxon>
        <taxon>Dictyostelia</taxon>
        <taxon>Dictyosteliales</taxon>
        <taxon>Dictyosteliaceae</taxon>
        <taxon>Dictyostelium</taxon>
    </lineage>
</organism>
<dbReference type="Proteomes" id="UP000001064">
    <property type="component" value="Unassembled WGS sequence"/>
</dbReference>
<dbReference type="OrthoDB" id="843225at2759"/>
<dbReference type="Pfam" id="PF00582">
    <property type="entry name" value="Usp"/>
    <property type="match status" value="1"/>
</dbReference>
<dbReference type="InParanoid" id="F0ZGG4"/>
<feature type="domain" description="UspA" evidence="1">
    <location>
        <begin position="3"/>
        <end position="129"/>
    </location>
</feature>
<dbReference type="EMBL" id="GL871012">
    <property type="protein sequence ID" value="EGC36953.1"/>
    <property type="molecule type" value="Genomic_DNA"/>
</dbReference>
<dbReference type="SUPFAM" id="SSF52402">
    <property type="entry name" value="Adenine nucleotide alpha hydrolases-like"/>
    <property type="match status" value="1"/>
</dbReference>
<sequence length="129" mass="15042">MNRYMVCLDGSDLSDRAFSWVKELAECDESKKTEIFLFHVEEKKSDHKFKSLDEYSDMLNTKSIKNHKLLIKGKESIKDAIIKETENNKIDLVVLGHEDKNKLQRIMDGRGSVCEYLLKNMDTPLLIFK</sequence>
<dbReference type="Gene3D" id="3.40.50.620">
    <property type="entry name" value="HUPs"/>
    <property type="match status" value="1"/>
</dbReference>
<gene>
    <name evidence="2" type="ORF">DICPUDRAFT_77386</name>
</gene>
<name>F0ZGG4_DICPU</name>
<accession>F0ZGG4</accession>